<name>A0ABT6EDJ2_9ENTR</name>
<gene>
    <name evidence="1" type="ORF">OXR69_016610</name>
</gene>
<comment type="caution">
    <text evidence="1">The sequence shown here is derived from an EMBL/GenBank/DDBJ whole genome shotgun (WGS) entry which is preliminary data.</text>
</comment>
<evidence type="ECO:0000313" key="2">
    <source>
        <dbReference type="Proteomes" id="UP001075001"/>
    </source>
</evidence>
<keyword evidence="2" id="KW-1185">Reference proteome</keyword>
<proteinExistence type="predicted"/>
<evidence type="ECO:0000313" key="1">
    <source>
        <dbReference type="EMBL" id="MDG1643480.1"/>
    </source>
</evidence>
<reference evidence="1" key="1">
    <citation type="submission" date="2023-03" db="EMBL/GenBank/DDBJ databases">
        <title>identification of new KPC variant in Klebsiella huaxiensis from the Hospital Sewage Samples in China.</title>
        <authorList>
            <person name="Wu Y."/>
        </authorList>
    </citation>
    <scope>NUCLEOTIDE SEQUENCE</scope>
    <source>
        <strain evidence="1">ZR-9</strain>
    </source>
</reference>
<sequence>MNRVCTGIAIAVLSFAVTGCASKKQTSERVGDLVFVYNQANTEVAKKEADTACGGKSYYIGYVRHGYSGKPGSMRIPFACTQKAALDNDSYEAKEEVRSEGVKEEMRRIAAIPWSGTEANRFFLKETHYFMLLECGWAGTVGFATGKAPTVLLGSSYYPGESATFKNGQYKIIFNGGSMAITYNPQLVKGAVLGGHSFTPCSVVRLGEEEG</sequence>
<evidence type="ECO:0008006" key="3">
    <source>
        <dbReference type="Google" id="ProtNLM"/>
    </source>
</evidence>
<protein>
    <recommendedName>
        <fullName evidence="3">Lipoprotein</fullName>
    </recommendedName>
</protein>
<dbReference type="EMBL" id="JAPQEX020000001">
    <property type="protein sequence ID" value="MDG1643480.1"/>
    <property type="molecule type" value="Genomic_DNA"/>
</dbReference>
<organism evidence="1 2">
    <name type="scientific">Klebsiella huaxiensis</name>
    <dbReference type="NCBI Taxonomy" id="2153354"/>
    <lineage>
        <taxon>Bacteria</taxon>
        <taxon>Pseudomonadati</taxon>
        <taxon>Pseudomonadota</taxon>
        <taxon>Gammaproteobacteria</taxon>
        <taxon>Enterobacterales</taxon>
        <taxon>Enterobacteriaceae</taxon>
        <taxon>Klebsiella/Raoultella group</taxon>
        <taxon>Klebsiella</taxon>
    </lineage>
</organism>
<dbReference type="PROSITE" id="PS51257">
    <property type="entry name" value="PROKAR_LIPOPROTEIN"/>
    <property type="match status" value="1"/>
</dbReference>
<accession>A0ABT6EDJ2</accession>
<dbReference type="RefSeq" id="WP_267986056.1">
    <property type="nucleotide sequence ID" value="NZ_JAPQEX020000001.1"/>
</dbReference>
<dbReference type="Proteomes" id="UP001075001">
    <property type="component" value="Unassembled WGS sequence"/>
</dbReference>